<proteinExistence type="predicted"/>
<accession>A0AAD5KWL7</accession>
<organism evidence="3 4">
    <name type="scientific">Daphnia sinensis</name>
    <dbReference type="NCBI Taxonomy" id="1820382"/>
    <lineage>
        <taxon>Eukaryota</taxon>
        <taxon>Metazoa</taxon>
        <taxon>Ecdysozoa</taxon>
        <taxon>Arthropoda</taxon>
        <taxon>Crustacea</taxon>
        <taxon>Branchiopoda</taxon>
        <taxon>Diplostraca</taxon>
        <taxon>Cladocera</taxon>
        <taxon>Anomopoda</taxon>
        <taxon>Daphniidae</taxon>
        <taxon>Daphnia</taxon>
        <taxon>Daphnia similis group</taxon>
    </lineage>
</organism>
<name>A0AAD5KWL7_9CRUS</name>
<gene>
    <name evidence="3" type="ORF">GHT06_022166</name>
</gene>
<evidence type="ECO:0000313" key="3">
    <source>
        <dbReference type="EMBL" id="KAI9551830.1"/>
    </source>
</evidence>
<feature type="coiled-coil region" evidence="1">
    <location>
        <begin position="96"/>
        <end position="130"/>
    </location>
</feature>
<evidence type="ECO:0000313" key="4">
    <source>
        <dbReference type="Proteomes" id="UP000820818"/>
    </source>
</evidence>
<dbReference type="Gene3D" id="1.20.5.170">
    <property type="match status" value="1"/>
</dbReference>
<dbReference type="AlphaFoldDB" id="A0AAD5KWL7"/>
<evidence type="ECO:0000256" key="1">
    <source>
        <dbReference type="SAM" id="Coils"/>
    </source>
</evidence>
<dbReference type="EMBL" id="WJBH02000010">
    <property type="protein sequence ID" value="KAI9551830.1"/>
    <property type="molecule type" value="Genomic_DNA"/>
</dbReference>
<evidence type="ECO:0000256" key="2">
    <source>
        <dbReference type="SAM" id="MobiDB-lite"/>
    </source>
</evidence>
<feature type="region of interest" description="Disordered" evidence="2">
    <location>
        <begin position="56"/>
        <end position="80"/>
    </location>
</feature>
<reference evidence="3 4" key="1">
    <citation type="submission" date="2022-05" db="EMBL/GenBank/DDBJ databases">
        <title>A multi-omics perspective on studying reproductive biology in Daphnia sinensis.</title>
        <authorList>
            <person name="Jia J."/>
        </authorList>
    </citation>
    <scope>NUCLEOTIDE SEQUENCE [LARGE SCALE GENOMIC DNA]</scope>
    <source>
        <strain evidence="3 4">WSL</strain>
    </source>
</reference>
<keyword evidence="4" id="KW-1185">Reference proteome</keyword>
<protein>
    <recommendedName>
        <fullName evidence="5">CREB/ATF bZIP transcription factor</fullName>
    </recommendedName>
</protein>
<sequence length="290" mass="32435">MPETKIVRLLTASGGIPQSMKTFRTINVSQSGQHSSSPQYKVIRVAMPQNVVLEKSSQDKIPDISSPRSDEDGDSASLSKNALLARENRLKKKRYINGLEENLAGAKKENQLLMDKLKEKDVTIDQLQKEILYFKSILANVQEISGLIKTIKQESHIPMSTSLRPTVYPMKRKSIADLPVMDDSKKMKMERTSESSSCMSAIHDDDDSYDWMPSSPSCPTQLDAESLDVLSNFSEEDINLFGDDTLLPEPTRQTAPFPAGICLHVFNKQMSLEFCVACATRAQEKWSSQV</sequence>
<comment type="caution">
    <text evidence="3">The sequence shown here is derived from an EMBL/GenBank/DDBJ whole genome shotgun (WGS) entry which is preliminary data.</text>
</comment>
<evidence type="ECO:0008006" key="5">
    <source>
        <dbReference type="Google" id="ProtNLM"/>
    </source>
</evidence>
<dbReference type="Proteomes" id="UP000820818">
    <property type="component" value="Linkage Group LG10"/>
</dbReference>
<keyword evidence="1" id="KW-0175">Coiled coil</keyword>